<feature type="region of interest" description="Disordered" evidence="1">
    <location>
        <begin position="32"/>
        <end position="62"/>
    </location>
</feature>
<name>U6LU27_9EIME</name>
<organism evidence="2 3">
    <name type="scientific">Eimeria brunetti</name>
    <dbReference type="NCBI Taxonomy" id="51314"/>
    <lineage>
        <taxon>Eukaryota</taxon>
        <taxon>Sar</taxon>
        <taxon>Alveolata</taxon>
        <taxon>Apicomplexa</taxon>
        <taxon>Conoidasida</taxon>
        <taxon>Coccidia</taxon>
        <taxon>Eucoccidiorida</taxon>
        <taxon>Eimeriorina</taxon>
        <taxon>Eimeriidae</taxon>
        <taxon>Eimeria</taxon>
    </lineage>
</organism>
<dbReference type="EMBL" id="HG713375">
    <property type="protein sequence ID" value="CDJ53636.1"/>
    <property type="molecule type" value="Genomic_DNA"/>
</dbReference>
<reference evidence="2" key="1">
    <citation type="submission" date="2013-10" db="EMBL/GenBank/DDBJ databases">
        <title>Genomic analysis of the causative agents of coccidiosis in chickens.</title>
        <authorList>
            <person name="Reid A.J."/>
            <person name="Blake D."/>
            <person name="Billington K."/>
            <person name="Browne H."/>
            <person name="Dunn M."/>
            <person name="Hung S."/>
            <person name="Kawahara F."/>
            <person name="Miranda-Saavedra D."/>
            <person name="Mourier T."/>
            <person name="Nagra H."/>
            <person name="Otto T.D."/>
            <person name="Rawlings N."/>
            <person name="Sanchez A."/>
            <person name="Sanders M."/>
            <person name="Subramaniam C."/>
            <person name="Tay Y."/>
            <person name="Dear P."/>
            <person name="Doerig C."/>
            <person name="Gruber A."/>
            <person name="Parkinson J."/>
            <person name="Shirley M."/>
            <person name="Wan K.L."/>
            <person name="Berriman M."/>
            <person name="Tomley F."/>
            <person name="Pain A."/>
        </authorList>
    </citation>
    <scope>NUCLEOTIDE SEQUENCE [LARGE SCALE GENOMIC DNA]</scope>
    <source>
        <strain evidence="2">Houghton</strain>
    </source>
</reference>
<feature type="region of interest" description="Disordered" evidence="1">
    <location>
        <begin position="86"/>
        <end position="122"/>
    </location>
</feature>
<accession>U6LU27</accession>
<proteinExistence type="predicted"/>
<evidence type="ECO:0000313" key="2">
    <source>
        <dbReference type="EMBL" id="CDJ53636.1"/>
    </source>
</evidence>
<sequence>MQAKAEAAEPPAGPTLYQGVIENKKGGDLTVALSSLRSSPSTERSTSSSSGSSSKYQNGRFESQKWDYPQLSSLLESSEVREKLLQRDRPETHESLQRAGDLPPIRVPRNSGSSNSSSSRGGSDGCIYIGGFAEGRSRRADFRLQAHASTPLSLIYLRPCEAPHLAEEVERKLRAFIGISCTIRQIVGSRQSCLSTTPATKEAAARGAKGCGTQHVLNLQQQTHQQQQQQQQRFAECLPQELRQQQEVEKAIRRVLFAVVEMATARQFHLPPPNVSRQLYGYDVVLSGRQAPHLGGWALQLPQAVRLL</sequence>
<feature type="compositionally biased region" description="Basic and acidic residues" evidence="1">
    <location>
        <begin position="86"/>
        <end position="96"/>
    </location>
</feature>
<evidence type="ECO:0000256" key="1">
    <source>
        <dbReference type="SAM" id="MobiDB-lite"/>
    </source>
</evidence>
<dbReference type="AlphaFoldDB" id="U6LU27"/>
<dbReference type="VEuPathDB" id="ToxoDB:EBH_0008040"/>
<feature type="compositionally biased region" description="Low complexity" evidence="1">
    <location>
        <begin position="33"/>
        <end position="54"/>
    </location>
</feature>
<gene>
    <name evidence="2" type="ORF">EBH_0008040</name>
</gene>
<protein>
    <submittedName>
        <fullName evidence="2">Uncharacterized protein</fullName>
    </submittedName>
</protein>
<feature type="compositionally biased region" description="Low complexity" evidence="1">
    <location>
        <begin position="109"/>
        <end position="121"/>
    </location>
</feature>
<dbReference type="OrthoDB" id="347892at2759"/>
<keyword evidence="3" id="KW-1185">Reference proteome</keyword>
<evidence type="ECO:0000313" key="3">
    <source>
        <dbReference type="Proteomes" id="UP000030750"/>
    </source>
</evidence>
<dbReference type="Proteomes" id="UP000030750">
    <property type="component" value="Unassembled WGS sequence"/>
</dbReference>
<reference evidence="2" key="2">
    <citation type="submission" date="2013-10" db="EMBL/GenBank/DDBJ databases">
        <authorList>
            <person name="Aslett M."/>
        </authorList>
    </citation>
    <scope>NUCLEOTIDE SEQUENCE [LARGE SCALE GENOMIC DNA]</scope>
    <source>
        <strain evidence="2">Houghton</strain>
    </source>
</reference>